<evidence type="ECO:0000313" key="5">
    <source>
        <dbReference type="EMBL" id="RZR71162.1"/>
    </source>
</evidence>
<dbReference type="AlphaFoldDB" id="A0A444DHY5"/>
<dbReference type="PANTHER" id="PTHR12972">
    <property type="entry name" value="DOWNSTREAM NEIGHBOR OF SON"/>
    <property type="match status" value="1"/>
</dbReference>
<name>A0A444DHY5_ENSVE</name>
<sequence>MQFVVLFIGGKFIGKKRHSCNAYLSQSTRGLRSLLREHVSGACFFLIHERENLCLLINT</sequence>
<dbReference type="InterPro" id="IPR024861">
    <property type="entry name" value="Donson"/>
</dbReference>
<dbReference type="GO" id="GO:0005634">
    <property type="term" value="C:nucleus"/>
    <property type="evidence" value="ECO:0007669"/>
    <property type="project" value="UniProtKB-SubCell"/>
</dbReference>
<dbReference type="EMBL" id="KV875499">
    <property type="protein sequence ID" value="RZR71162.1"/>
    <property type="molecule type" value="Genomic_DNA"/>
</dbReference>
<evidence type="ECO:0000256" key="4">
    <source>
        <dbReference type="ARBA" id="ARBA00025806"/>
    </source>
</evidence>
<dbReference type="Proteomes" id="UP000290560">
    <property type="component" value="Unassembled WGS sequence"/>
</dbReference>
<evidence type="ECO:0000256" key="3">
    <source>
        <dbReference type="ARBA" id="ARBA00023242"/>
    </source>
</evidence>
<reference evidence="5" key="1">
    <citation type="journal article" date="2018" name="Data Brief">
        <title>Genome sequence data from 17 accessions of Ensete ventricosum, a staple food crop for millions in Ethiopia.</title>
        <authorList>
            <person name="Yemataw Z."/>
            <person name="Muzemil S."/>
            <person name="Ambachew D."/>
            <person name="Tripathi L."/>
            <person name="Tesfaye K."/>
            <person name="Chala A."/>
            <person name="Farbos A."/>
            <person name="O'Neill P."/>
            <person name="Moore K."/>
            <person name="Grant M."/>
            <person name="Studholme D.J."/>
        </authorList>
    </citation>
    <scope>NUCLEOTIDE SEQUENCE [LARGE SCALE GENOMIC DNA]</scope>
    <source>
        <tissue evidence="5">Leaf</tissue>
    </source>
</reference>
<evidence type="ECO:0000256" key="2">
    <source>
        <dbReference type="ARBA" id="ARBA00022473"/>
    </source>
</evidence>
<protein>
    <submittedName>
        <fullName evidence="5">Uncharacterized protein</fullName>
    </submittedName>
</protein>
<evidence type="ECO:0000256" key="1">
    <source>
        <dbReference type="ARBA" id="ARBA00004123"/>
    </source>
</evidence>
<keyword evidence="3" id="KW-0539">Nucleus</keyword>
<dbReference type="GO" id="GO:0033260">
    <property type="term" value="P:nuclear DNA replication"/>
    <property type="evidence" value="ECO:0007669"/>
    <property type="project" value="TreeGrafter"/>
</dbReference>
<dbReference type="PANTHER" id="PTHR12972:SF0">
    <property type="entry name" value="PROTEIN DOWNSTREAM NEIGHBOR OF SON"/>
    <property type="match status" value="1"/>
</dbReference>
<gene>
    <name evidence="5" type="ORF">BHM03_00003929</name>
</gene>
<proteinExistence type="inferred from homology"/>
<keyword evidence="2" id="KW-0217">Developmental protein</keyword>
<comment type="subcellular location">
    <subcellularLocation>
        <location evidence="1">Nucleus</location>
    </subcellularLocation>
</comment>
<comment type="similarity">
    <text evidence="4">Belongs to the DONSON family.</text>
</comment>
<accession>A0A444DHY5</accession>
<organism evidence="5">
    <name type="scientific">Ensete ventricosum</name>
    <name type="common">Abyssinian banana</name>
    <name type="synonym">Musa ensete</name>
    <dbReference type="NCBI Taxonomy" id="4639"/>
    <lineage>
        <taxon>Eukaryota</taxon>
        <taxon>Viridiplantae</taxon>
        <taxon>Streptophyta</taxon>
        <taxon>Embryophyta</taxon>
        <taxon>Tracheophyta</taxon>
        <taxon>Spermatophyta</taxon>
        <taxon>Magnoliopsida</taxon>
        <taxon>Liliopsida</taxon>
        <taxon>Zingiberales</taxon>
        <taxon>Musaceae</taxon>
        <taxon>Ensete</taxon>
    </lineage>
</organism>